<dbReference type="PANTHER" id="PTHR22930">
    <property type="match status" value="1"/>
</dbReference>
<evidence type="ECO:0000313" key="9">
    <source>
        <dbReference type="EMBL" id="KAL2080981.1"/>
    </source>
</evidence>
<dbReference type="InterPro" id="IPR045249">
    <property type="entry name" value="HARBI1-like"/>
</dbReference>
<dbReference type="EMBL" id="JBHFQA010000020">
    <property type="protein sequence ID" value="KAL2080981.1"/>
    <property type="molecule type" value="Genomic_DNA"/>
</dbReference>
<evidence type="ECO:0000256" key="4">
    <source>
        <dbReference type="ARBA" id="ARBA00022722"/>
    </source>
</evidence>
<dbReference type="GO" id="GO:0004518">
    <property type="term" value="F:nuclease activity"/>
    <property type="evidence" value="ECO:0007669"/>
    <property type="project" value="UniProtKB-KW"/>
</dbReference>
<accession>A0ABD1J197</accession>
<dbReference type="InterPro" id="IPR027806">
    <property type="entry name" value="HARBI1_dom"/>
</dbReference>
<comment type="caution">
    <text evidence="9">The sequence shown here is derived from an EMBL/GenBank/DDBJ whole genome shotgun (WGS) entry which is preliminary data.</text>
</comment>
<keyword evidence="10" id="KW-1185">Reference proteome</keyword>
<reference evidence="9 10" key="1">
    <citation type="submission" date="2024-09" db="EMBL/GenBank/DDBJ databases">
        <title>A chromosome-level genome assembly of Gray's grenadier anchovy, Coilia grayii.</title>
        <authorList>
            <person name="Fu Z."/>
        </authorList>
    </citation>
    <scope>NUCLEOTIDE SEQUENCE [LARGE SCALE GENOMIC DNA]</scope>
    <source>
        <strain evidence="9">G4</strain>
        <tissue evidence="9">Muscle</tissue>
    </source>
</reference>
<evidence type="ECO:0000256" key="5">
    <source>
        <dbReference type="ARBA" id="ARBA00022723"/>
    </source>
</evidence>
<dbReference type="PANTHER" id="PTHR22930:SF269">
    <property type="entry name" value="NUCLEASE HARBI1-LIKE PROTEIN"/>
    <property type="match status" value="1"/>
</dbReference>
<dbReference type="GO" id="GO:0005634">
    <property type="term" value="C:nucleus"/>
    <property type="evidence" value="ECO:0007669"/>
    <property type="project" value="UniProtKB-SubCell"/>
</dbReference>
<dbReference type="GO" id="GO:0016787">
    <property type="term" value="F:hydrolase activity"/>
    <property type="evidence" value="ECO:0007669"/>
    <property type="project" value="UniProtKB-KW"/>
</dbReference>
<dbReference type="Pfam" id="PF13359">
    <property type="entry name" value="DDE_Tnp_4"/>
    <property type="match status" value="1"/>
</dbReference>
<proteinExistence type="inferred from homology"/>
<dbReference type="AlphaFoldDB" id="A0ABD1J197"/>
<name>A0ABD1J197_9TELE</name>
<sequence length="423" mass="48215">MASIEEVVLLYLLRRHNKNNRNRRTRRWGVRPLNTTRIQDGEFVSLVLPMRQLDEEKHFEYFRMTAETFDHLLDRVVPFIQHPACHRAPVSATERLSATLRYLSTGMSQTALAASYKLGTATVSKIIKEVCLALWVGLEEEVKGPEGAQWEAIRDGFWEKWNYPNCVGAIDGKHVRIKAPANSGSSFFNYKGYFCFVLMAACDTQYRFTFVDVGAFGKESDAGVFSRSKFGAELLQGRLPPLPCAPLPGTEVLTSHVFVADEAFPQKINLMRPYPGSQQLSHDQKVYNYRHSRARRIIENSFGILAARWRIMGKAMECSEDTAEVVTKACIALHNFMAKGDQDLSEENRYIPPGMADRDGAPGEWRRIVEGDTNLTRTRRITAARATQDGMAVREIFKEYFQTDEGRLEWQDQHVRRGTLHNV</sequence>
<evidence type="ECO:0000313" key="10">
    <source>
        <dbReference type="Proteomes" id="UP001591681"/>
    </source>
</evidence>
<dbReference type="GO" id="GO:0046872">
    <property type="term" value="F:metal ion binding"/>
    <property type="evidence" value="ECO:0007669"/>
    <property type="project" value="UniProtKB-KW"/>
</dbReference>
<comment type="subcellular location">
    <subcellularLocation>
        <location evidence="2">Nucleus</location>
    </subcellularLocation>
</comment>
<evidence type="ECO:0000256" key="7">
    <source>
        <dbReference type="ARBA" id="ARBA00023242"/>
    </source>
</evidence>
<dbReference type="Proteomes" id="UP001591681">
    <property type="component" value="Unassembled WGS sequence"/>
</dbReference>
<organism evidence="9 10">
    <name type="scientific">Coilia grayii</name>
    <name type="common">Gray's grenadier anchovy</name>
    <dbReference type="NCBI Taxonomy" id="363190"/>
    <lineage>
        <taxon>Eukaryota</taxon>
        <taxon>Metazoa</taxon>
        <taxon>Chordata</taxon>
        <taxon>Craniata</taxon>
        <taxon>Vertebrata</taxon>
        <taxon>Euteleostomi</taxon>
        <taxon>Actinopterygii</taxon>
        <taxon>Neopterygii</taxon>
        <taxon>Teleostei</taxon>
        <taxon>Clupei</taxon>
        <taxon>Clupeiformes</taxon>
        <taxon>Clupeoidei</taxon>
        <taxon>Engraulidae</taxon>
        <taxon>Coilinae</taxon>
        <taxon>Coilia</taxon>
    </lineage>
</organism>
<evidence type="ECO:0000259" key="8">
    <source>
        <dbReference type="Pfam" id="PF13359"/>
    </source>
</evidence>
<evidence type="ECO:0000256" key="2">
    <source>
        <dbReference type="ARBA" id="ARBA00004123"/>
    </source>
</evidence>
<keyword evidence="7" id="KW-0539">Nucleus</keyword>
<comment type="cofactor">
    <cofactor evidence="1">
        <name>a divalent metal cation</name>
        <dbReference type="ChEBI" id="CHEBI:60240"/>
    </cofactor>
</comment>
<evidence type="ECO:0000256" key="1">
    <source>
        <dbReference type="ARBA" id="ARBA00001968"/>
    </source>
</evidence>
<feature type="domain" description="DDE Tnp4" evidence="8">
    <location>
        <begin position="170"/>
        <end position="335"/>
    </location>
</feature>
<gene>
    <name evidence="9" type="ORF">ACEWY4_022834</name>
</gene>
<evidence type="ECO:0000256" key="6">
    <source>
        <dbReference type="ARBA" id="ARBA00022801"/>
    </source>
</evidence>
<comment type="similarity">
    <text evidence="3">Belongs to the HARBI1 family.</text>
</comment>
<keyword evidence="5" id="KW-0479">Metal-binding</keyword>
<keyword evidence="6" id="KW-0378">Hydrolase</keyword>
<evidence type="ECO:0000256" key="3">
    <source>
        <dbReference type="ARBA" id="ARBA00006958"/>
    </source>
</evidence>
<keyword evidence="4" id="KW-0540">Nuclease</keyword>
<protein>
    <recommendedName>
        <fullName evidence="8">DDE Tnp4 domain-containing protein</fullName>
    </recommendedName>
</protein>